<dbReference type="OrthoDB" id="9773828at2"/>
<dbReference type="InterPro" id="IPR009051">
    <property type="entry name" value="Helical_ferredxn"/>
</dbReference>
<evidence type="ECO:0000256" key="3">
    <source>
        <dbReference type="ARBA" id="ARBA00023014"/>
    </source>
</evidence>
<name>A0A6I6DGU9_9FIRM</name>
<proteinExistence type="predicted"/>
<evidence type="ECO:0000256" key="1">
    <source>
        <dbReference type="ARBA" id="ARBA00022723"/>
    </source>
</evidence>
<evidence type="ECO:0000313" key="5">
    <source>
        <dbReference type="EMBL" id="QGT98859.1"/>
    </source>
</evidence>
<dbReference type="SUPFAM" id="SSF46548">
    <property type="entry name" value="alpha-helical ferredoxin"/>
    <property type="match status" value="1"/>
</dbReference>
<dbReference type="Pfam" id="PF13534">
    <property type="entry name" value="Fer4_17"/>
    <property type="match status" value="1"/>
</dbReference>
<keyword evidence="1" id="KW-0479">Metal-binding</keyword>
<accession>A0A6I6DGU9</accession>
<dbReference type="PROSITE" id="PS00198">
    <property type="entry name" value="4FE4S_FER_1"/>
    <property type="match status" value="1"/>
</dbReference>
<evidence type="ECO:0000256" key="2">
    <source>
        <dbReference type="ARBA" id="ARBA00023004"/>
    </source>
</evidence>
<dbReference type="GO" id="GO:0046872">
    <property type="term" value="F:metal ion binding"/>
    <property type="evidence" value="ECO:0007669"/>
    <property type="project" value="UniProtKB-KW"/>
</dbReference>
<dbReference type="GO" id="GO:0051536">
    <property type="term" value="F:iron-sulfur cluster binding"/>
    <property type="evidence" value="ECO:0007669"/>
    <property type="project" value="UniProtKB-KW"/>
</dbReference>
<reference evidence="6" key="1">
    <citation type="journal article" date="2019" name="Microbiology">
        <title>Complete Genome Sequence of an Uncultured Bacterium of the Candidate Phylum Bipolaricaulota.</title>
        <authorList>
            <person name="Kadnikov V.V."/>
            <person name="Mardanov A.V."/>
            <person name="Beletsky A.V."/>
            <person name="Frank Y.A."/>
            <person name="Karnachuk O.V."/>
            <person name="Ravin N.V."/>
        </authorList>
    </citation>
    <scope>NUCLEOTIDE SEQUENCE [LARGE SCALE GENOMIC DNA]</scope>
</reference>
<dbReference type="EMBL" id="CP046457">
    <property type="protein sequence ID" value="QGT98859.1"/>
    <property type="molecule type" value="Genomic_DNA"/>
</dbReference>
<feature type="domain" description="4Fe-4S ferredoxin-type" evidence="4">
    <location>
        <begin position="232"/>
        <end position="261"/>
    </location>
</feature>
<dbReference type="RefSeq" id="WP_156202810.1">
    <property type="nucleotide sequence ID" value="NZ_CP046457.1"/>
</dbReference>
<organism evidence="5 6">
    <name type="scientific">Candidatus Syntrophocurvum alkaliphilum</name>
    <dbReference type="NCBI Taxonomy" id="2293317"/>
    <lineage>
        <taxon>Bacteria</taxon>
        <taxon>Bacillati</taxon>
        <taxon>Bacillota</taxon>
        <taxon>Clostridia</taxon>
        <taxon>Eubacteriales</taxon>
        <taxon>Syntrophomonadaceae</taxon>
        <taxon>Candidatus Syntrophocurvum</taxon>
    </lineage>
</organism>
<sequence length="301" mass="34494">MKEINAKVREIASKLLGNGDIDVFMAWEQGDYEYQRKPFFARSKDEVEKIIFDEYCIHNLSTSLLKFRDSQQKIGIVVKGCDSRGIIRLLEDNQFSRERLYIVGINCSGMKDPLIAMKSDSGFQKTFEEEGLAAKCSFCVYPNPVIADEVLGDEQTPRSKDEKYAKVKEFEEKSIQERYEYFESVLSTCIRCYACRQACVACNCRTCIFDETKPQWVGRETSLSDNMMYHLVRALHMAGRCIECGECQRVCPVDIPLMLINSKLAKDVDNFFGPYEAGIKYEEGSKPPLSSYQESDPDDFI</sequence>
<evidence type="ECO:0000259" key="4">
    <source>
        <dbReference type="PROSITE" id="PS51379"/>
    </source>
</evidence>
<dbReference type="Proteomes" id="UP000426444">
    <property type="component" value="Chromosome"/>
</dbReference>
<dbReference type="PROSITE" id="PS51379">
    <property type="entry name" value="4FE4S_FER_2"/>
    <property type="match status" value="1"/>
</dbReference>
<keyword evidence="6" id="KW-1185">Reference proteome</keyword>
<dbReference type="Gene3D" id="1.10.1060.10">
    <property type="entry name" value="Alpha-helical ferredoxin"/>
    <property type="match status" value="1"/>
</dbReference>
<evidence type="ECO:0000313" key="6">
    <source>
        <dbReference type="Proteomes" id="UP000426444"/>
    </source>
</evidence>
<protein>
    <submittedName>
        <fullName evidence="5">Coenzyme F420-reducing hydrogenase, beta subunit</fullName>
    </submittedName>
</protein>
<dbReference type="InterPro" id="IPR017900">
    <property type="entry name" value="4Fe4S_Fe_S_CS"/>
</dbReference>
<keyword evidence="2" id="KW-0408">Iron</keyword>
<dbReference type="KEGG" id="salq:SYNTR_0266"/>
<dbReference type="AlphaFoldDB" id="A0A6I6DGU9"/>
<dbReference type="InterPro" id="IPR017896">
    <property type="entry name" value="4Fe4S_Fe-S-bd"/>
</dbReference>
<keyword evidence="3" id="KW-0411">Iron-sulfur</keyword>
<gene>
    <name evidence="5" type="ORF">SYNTR_0266</name>
</gene>